<accession>A0A4R2GKQ0</accession>
<evidence type="ECO:0000313" key="1">
    <source>
        <dbReference type="EMBL" id="TCO09259.1"/>
    </source>
</evidence>
<dbReference type="Proteomes" id="UP000295221">
    <property type="component" value="Unassembled WGS sequence"/>
</dbReference>
<gene>
    <name evidence="1" type="ORF">EV194_103170</name>
</gene>
<evidence type="ECO:0000313" key="2">
    <source>
        <dbReference type="Proteomes" id="UP000295221"/>
    </source>
</evidence>
<comment type="caution">
    <text evidence="1">The sequence shown here is derived from an EMBL/GenBank/DDBJ whole genome shotgun (WGS) entry which is preliminary data.</text>
</comment>
<dbReference type="EMBL" id="SLWK01000003">
    <property type="protein sequence ID" value="TCO09259.1"/>
    <property type="molecule type" value="Genomic_DNA"/>
</dbReference>
<proteinExistence type="predicted"/>
<organism evidence="1 2">
    <name type="scientific">Natronoflexus pectinivorans</name>
    <dbReference type="NCBI Taxonomy" id="682526"/>
    <lineage>
        <taxon>Bacteria</taxon>
        <taxon>Pseudomonadati</taxon>
        <taxon>Bacteroidota</taxon>
        <taxon>Bacteroidia</taxon>
        <taxon>Marinilabiliales</taxon>
        <taxon>Marinilabiliaceae</taxon>
        <taxon>Natronoflexus</taxon>
    </lineage>
</organism>
<dbReference type="AlphaFoldDB" id="A0A4R2GKQ0"/>
<sequence length="76" mass="8909">MPISLFLLNLFFDMQSEKNIEKVHFIQNTFMNNKGVFLHYFSIFITKLIIHDIYPIVSIGYFFDVPQSSTSLSNLT</sequence>
<reference evidence="1 2" key="1">
    <citation type="submission" date="2019-03" db="EMBL/GenBank/DDBJ databases">
        <title>Genomic Encyclopedia of Type Strains, Phase IV (KMG-IV): sequencing the most valuable type-strain genomes for metagenomic binning, comparative biology and taxonomic classification.</title>
        <authorList>
            <person name="Goeker M."/>
        </authorList>
    </citation>
    <scope>NUCLEOTIDE SEQUENCE [LARGE SCALE GENOMIC DNA]</scope>
    <source>
        <strain evidence="1 2">DSM 24179</strain>
    </source>
</reference>
<protein>
    <submittedName>
        <fullName evidence="1">Uncharacterized protein</fullName>
    </submittedName>
</protein>
<name>A0A4R2GKQ0_9BACT</name>
<keyword evidence="2" id="KW-1185">Reference proteome</keyword>